<reference evidence="3 4" key="1">
    <citation type="submission" date="2024-10" db="EMBL/GenBank/DDBJ databases">
        <title>The Natural Products Discovery Center: Release of the First 8490 Sequenced Strains for Exploring Actinobacteria Biosynthetic Diversity.</title>
        <authorList>
            <person name="Kalkreuter E."/>
            <person name="Kautsar S.A."/>
            <person name="Yang D."/>
            <person name="Bader C.D."/>
            <person name="Teijaro C.N."/>
            <person name="Fluegel L."/>
            <person name="Davis C.M."/>
            <person name="Simpson J.R."/>
            <person name="Lauterbach L."/>
            <person name="Steele A.D."/>
            <person name="Gui C."/>
            <person name="Meng S."/>
            <person name="Li G."/>
            <person name="Viehrig K."/>
            <person name="Ye F."/>
            <person name="Su P."/>
            <person name="Kiefer A.F."/>
            <person name="Nichols A."/>
            <person name="Cepeda A.J."/>
            <person name="Yan W."/>
            <person name="Fan B."/>
            <person name="Jiang Y."/>
            <person name="Adhikari A."/>
            <person name="Zheng C.-J."/>
            <person name="Schuster L."/>
            <person name="Cowan T.M."/>
            <person name="Smanski M.J."/>
            <person name="Chevrette M.G."/>
            <person name="De Carvalho L.P.S."/>
            <person name="Shen B."/>
        </authorList>
    </citation>
    <scope>NUCLEOTIDE SEQUENCE [LARGE SCALE GENOMIC DNA]</scope>
    <source>
        <strain evidence="3 4">NPDC013366</strain>
    </source>
</reference>
<feature type="transmembrane region" description="Helical" evidence="2">
    <location>
        <begin position="76"/>
        <end position="97"/>
    </location>
</feature>
<feature type="transmembrane region" description="Helical" evidence="2">
    <location>
        <begin position="42"/>
        <end position="64"/>
    </location>
</feature>
<evidence type="ECO:0000313" key="3">
    <source>
        <dbReference type="EMBL" id="MFF9882143.1"/>
    </source>
</evidence>
<keyword evidence="2" id="KW-1133">Transmembrane helix</keyword>
<dbReference type="EMBL" id="JBICBM010000004">
    <property type="protein sequence ID" value="MFF9882143.1"/>
    <property type="molecule type" value="Genomic_DNA"/>
</dbReference>
<sequence>MVIPGGSSAPPVRSGATGRRSVRVRTGSEPTTARSPLGLRMALSAVFPPLFAAATAGLAVWAAHQGPGDSPNRGPPTVLAVICGGLTSAAAADLMMVRTRRRQHERTDDSA</sequence>
<evidence type="ECO:0000256" key="2">
    <source>
        <dbReference type="SAM" id="Phobius"/>
    </source>
</evidence>
<comment type="caution">
    <text evidence="3">The sequence shown here is derived from an EMBL/GenBank/DDBJ whole genome shotgun (WGS) entry which is preliminary data.</text>
</comment>
<dbReference type="RefSeq" id="WP_051815976.1">
    <property type="nucleotide sequence ID" value="NZ_JBFADK010000029.1"/>
</dbReference>
<dbReference type="InterPro" id="IPR045924">
    <property type="entry name" value="DUF6343"/>
</dbReference>
<keyword evidence="2" id="KW-0812">Transmembrane</keyword>
<keyword evidence="2" id="KW-0472">Membrane</keyword>
<accession>A0ABW6YUW2</accession>
<feature type="region of interest" description="Disordered" evidence="1">
    <location>
        <begin position="1"/>
        <end position="35"/>
    </location>
</feature>
<protein>
    <submittedName>
        <fullName evidence="3">DUF6343 family protein</fullName>
    </submittedName>
</protein>
<dbReference type="Pfam" id="PF19870">
    <property type="entry name" value="DUF6343"/>
    <property type="match status" value="1"/>
</dbReference>
<proteinExistence type="predicted"/>
<dbReference type="Proteomes" id="UP001603418">
    <property type="component" value="Unassembled WGS sequence"/>
</dbReference>
<evidence type="ECO:0000256" key="1">
    <source>
        <dbReference type="SAM" id="MobiDB-lite"/>
    </source>
</evidence>
<gene>
    <name evidence="3" type="ORF">ACF1HC_11120</name>
</gene>
<name>A0ABW6YUW2_9ACTN</name>
<organism evidence="3 4">
    <name type="scientific">Streptomyces eurythermus</name>
    <dbReference type="NCBI Taxonomy" id="42237"/>
    <lineage>
        <taxon>Bacteria</taxon>
        <taxon>Bacillati</taxon>
        <taxon>Actinomycetota</taxon>
        <taxon>Actinomycetes</taxon>
        <taxon>Kitasatosporales</taxon>
        <taxon>Streptomycetaceae</taxon>
        <taxon>Streptomyces</taxon>
    </lineage>
</organism>
<evidence type="ECO:0000313" key="4">
    <source>
        <dbReference type="Proteomes" id="UP001603418"/>
    </source>
</evidence>
<keyword evidence="4" id="KW-1185">Reference proteome</keyword>